<dbReference type="Gene3D" id="2.120.10.30">
    <property type="entry name" value="TolB, C-terminal domain"/>
    <property type="match status" value="3"/>
</dbReference>
<evidence type="ECO:0000313" key="4">
    <source>
        <dbReference type="Proteomes" id="UP000548304"/>
    </source>
</evidence>
<dbReference type="PANTHER" id="PTHR36842:SF1">
    <property type="entry name" value="PROTEIN TOLB"/>
    <property type="match status" value="1"/>
</dbReference>
<dbReference type="RefSeq" id="WP_179533902.1">
    <property type="nucleotide sequence ID" value="NZ_JACBYW010000001.1"/>
</dbReference>
<dbReference type="InterPro" id="IPR006311">
    <property type="entry name" value="TAT_signal"/>
</dbReference>
<protein>
    <submittedName>
        <fullName evidence="3">Tol biopolymer transport system component</fullName>
    </submittedName>
</protein>
<dbReference type="SUPFAM" id="SSF51338">
    <property type="entry name" value="Composite domain of metallo-dependent hydrolases"/>
    <property type="match status" value="1"/>
</dbReference>
<comment type="similarity">
    <text evidence="1">Belongs to the TolB family.</text>
</comment>
<dbReference type="InterPro" id="IPR011042">
    <property type="entry name" value="6-blade_b-propeller_TolB-like"/>
</dbReference>
<keyword evidence="4" id="KW-1185">Reference proteome</keyword>
<gene>
    <name evidence="3" type="ORF">FHR84_000670</name>
</gene>
<comment type="caution">
    <text evidence="3">The sequence shown here is derived from an EMBL/GenBank/DDBJ whole genome shotgun (WGS) entry which is preliminary data.</text>
</comment>
<dbReference type="SUPFAM" id="SSF51556">
    <property type="entry name" value="Metallo-dependent hydrolases"/>
    <property type="match status" value="1"/>
</dbReference>
<dbReference type="Gene3D" id="2.30.40.10">
    <property type="entry name" value="Urease, subunit C, domain 1"/>
    <property type="match status" value="1"/>
</dbReference>
<name>A0A852Z126_9ACTN</name>
<evidence type="ECO:0000256" key="1">
    <source>
        <dbReference type="ARBA" id="ARBA00009820"/>
    </source>
</evidence>
<dbReference type="Gene3D" id="1.20.58.520">
    <property type="entry name" value="Amidohydrolase"/>
    <property type="match status" value="1"/>
</dbReference>
<evidence type="ECO:0000259" key="2">
    <source>
        <dbReference type="Pfam" id="PF01979"/>
    </source>
</evidence>
<dbReference type="InterPro" id="IPR032466">
    <property type="entry name" value="Metal_Hydrolase"/>
</dbReference>
<dbReference type="Pfam" id="PF01979">
    <property type="entry name" value="Amidohydro_1"/>
    <property type="match status" value="1"/>
</dbReference>
<reference evidence="3 4" key="1">
    <citation type="submission" date="2020-07" db="EMBL/GenBank/DDBJ databases">
        <title>Genomic Encyclopedia of Type Strains, Phase III (KMG-III): the genomes of soil and plant-associated and newly described type strains.</title>
        <authorList>
            <person name="Whitman W."/>
        </authorList>
    </citation>
    <scope>NUCLEOTIDE SEQUENCE [LARGE SCALE GENOMIC DNA]</scope>
    <source>
        <strain evidence="3 4">CECT 8576</strain>
    </source>
</reference>
<dbReference type="Gene3D" id="3.40.50.10910">
    <property type="entry name" value="Amidohydrolase"/>
    <property type="match status" value="1"/>
</dbReference>
<evidence type="ECO:0000313" key="3">
    <source>
        <dbReference type="EMBL" id="NYH77356.1"/>
    </source>
</evidence>
<dbReference type="PROSITE" id="PS51318">
    <property type="entry name" value="TAT"/>
    <property type="match status" value="1"/>
</dbReference>
<dbReference type="InterPro" id="IPR036322">
    <property type="entry name" value="WD40_repeat_dom_sf"/>
</dbReference>
<dbReference type="GO" id="GO:0016810">
    <property type="term" value="F:hydrolase activity, acting on carbon-nitrogen (but not peptide) bonds"/>
    <property type="evidence" value="ECO:0007669"/>
    <property type="project" value="InterPro"/>
</dbReference>
<organism evidence="3 4">
    <name type="scientific">Actinopolyspora biskrensis</name>
    <dbReference type="NCBI Taxonomy" id="1470178"/>
    <lineage>
        <taxon>Bacteria</taxon>
        <taxon>Bacillati</taxon>
        <taxon>Actinomycetota</taxon>
        <taxon>Actinomycetes</taxon>
        <taxon>Actinopolysporales</taxon>
        <taxon>Actinopolysporaceae</taxon>
        <taxon>Actinopolyspora</taxon>
    </lineage>
</organism>
<dbReference type="InterPro" id="IPR011059">
    <property type="entry name" value="Metal-dep_hydrolase_composite"/>
</dbReference>
<proteinExistence type="inferred from homology"/>
<dbReference type="InterPro" id="IPR011659">
    <property type="entry name" value="WD40"/>
</dbReference>
<dbReference type="Pfam" id="PF07676">
    <property type="entry name" value="PD40"/>
    <property type="match status" value="4"/>
</dbReference>
<dbReference type="SUPFAM" id="SSF50978">
    <property type="entry name" value="WD40 repeat-like"/>
    <property type="match status" value="1"/>
</dbReference>
<dbReference type="Gene3D" id="3.30.110.90">
    <property type="entry name" value="Amidohydrolase"/>
    <property type="match status" value="1"/>
</dbReference>
<sequence>MNTTDTGSPDRGGRHTFNRRQALQVGTGAVAAFTLTPHGEWSGAAVAEPTGAGSGDVRLTGGTNICAASSPDGAGIAFDLVNAIWLVPASGGQARKLTGELQDATQPDWSPDGRSVVFQSYRDGNFQLWLVETDGSALRQLTRGPHDHREPRFSPDGRHVVFSSDRAGHGYQLYTLAVSNGRIAPIATDRTETAMPSWSPDGTAVVYLAGGTTIERVELASGTVRRLVEADSTTTLHGPSLGPDGSTLSYVRRTGTRSDLMVDRSEITAGEDVFGFAPRWLSADELLYTADGRVRKRHLTSGATDVPFTATVPVLPHRSYRQRRPGARGPKATGIAGPVCSPEGTRIAFRALNALWLMEIGERPRKIVADGYFASDPDFSPDGRRIVYASDRTGTADLWLHELESGTERRVTGLNGAQITPRFAPDGHRIAYQDQDGATWVADLGTGRTRQVTPPLFLPGRPDWSPDGRVLVLAAVKPHSKRFREGTSQVLRVELDSGTLQYTEVMPFRSISTRGDDGPVWSPDGAHLAFSVESQAWVVPVDATGRFTGEPRRVTSEVTDSLSWQDSERLLFLNGGNLRSVHIGTGDVSDIPLHLSWQPARTEEHQVVRVGALWDGHTETLQRDVDIVLARDRIAAVRSHHTGRPTVDARDLTAIPGLIDAHNHWHLRGRQWGDRQGRAWLAYGITTTRSPGDPAYQMQETREALTSGERIGPRYYATGEAIDGSRIYYNFMRPTLSAEQLQREMERALALDYDMVKTYVRLSVHLQQQAVQLAHRQGLPLSSHYVYPAANIGMDGMEHTGATNRLGYSHTVSELGHSYDDAIQLFVNSGMSITPTLFTSTALYAFDRSLIEDRRTKVLFPPWEYDRLRAEAEKASGPEGEAKRRELANKVDMLLRIHRGGGYVIAGTDAPLDNVAISLHMNMRAMVRYGFTPREALIITTRNPARWLGLEGELGEVRPGAYADLSLVSGDPLDDITAAAAVRRVVRGGEVHTPERLMRPFARPQGPAGTAAVRGTHSAATERDPALWWHEPEWARRICCEA</sequence>
<feature type="domain" description="Amidohydrolase-related" evidence="2">
    <location>
        <begin position="654"/>
        <end position="990"/>
    </location>
</feature>
<dbReference type="SUPFAM" id="SSF82171">
    <property type="entry name" value="DPP6 N-terminal domain-like"/>
    <property type="match status" value="1"/>
</dbReference>
<dbReference type="InterPro" id="IPR006680">
    <property type="entry name" value="Amidohydro-rel"/>
</dbReference>
<accession>A0A852Z126</accession>
<dbReference type="Proteomes" id="UP000548304">
    <property type="component" value="Unassembled WGS sequence"/>
</dbReference>
<dbReference type="EMBL" id="JACBYW010000001">
    <property type="protein sequence ID" value="NYH77356.1"/>
    <property type="molecule type" value="Genomic_DNA"/>
</dbReference>
<dbReference type="AlphaFoldDB" id="A0A852Z126"/>
<dbReference type="PANTHER" id="PTHR36842">
    <property type="entry name" value="PROTEIN TOLB HOMOLOG"/>
    <property type="match status" value="1"/>
</dbReference>